<accession>A0A2K2H9P4</accession>
<reference evidence="4 5" key="1">
    <citation type="journal article" date="2018" name="Genome Announc.">
        <title>Genome Sequence of Geothermobacter sp. HR-1 Iron Reducer from the Loihi Seamount.</title>
        <authorList>
            <person name="Smith H."/>
            <person name="Abuyen K."/>
            <person name="Tremblay J."/>
            <person name="Savalia P."/>
            <person name="Perez-Rodriguez I."/>
            <person name="Emerson D."/>
            <person name="Tully B."/>
            <person name="Amend J."/>
        </authorList>
    </citation>
    <scope>NUCLEOTIDE SEQUENCE [LARGE SCALE GENOMIC DNA]</scope>
    <source>
        <strain evidence="4 5">HR-1</strain>
    </source>
</reference>
<feature type="modified residue" description="4-aspartylphosphate" evidence="2">
    <location>
        <position position="93"/>
    </location>
</feature>
<dbReference type="SUPFAM" id="SSF52172">
    <property type="entry name" value="CheY-like"/>
    <property type="match status" value="1"/>
</dbReference>
<evidence type="ECO:0000313" key="4">
    <source>
        <dbReference type="EMBL" id="PNU20026.1"/>
    </source>
</evidence>
<sequence length="282" mass="31427">MIVDCPACSARFRFAAERHAGKRIRLRCSRCREVFAVEVAAALHVLVAHSDPSLCVTVTDLLSEVGISSEICHSGNDALAAMALRPPDVALVDVALPGLYAFEIVDKVRALPGLDRVKVILLSSVYNKAAYKRSPTSLYGADDYIEKHHIPDDLVRKVLHLSSGRRPEPPGGSEPESQQQAWDAVNERLQQAENEEVRQTRGFDLGQARRLARIVASDIALYHQDKVEEGIRSGRFFDLMATEIREGERLFIERFGDRNGIGNRLLREAFEELIASRKIGEQ</sequence>
<dbReference type="InterPro" id="IPR001789">
    <property type="entry name" value="Sig_transdc_resp-reg_receiver"/>
</dbReference>
<dbReference type="AlphaFoldDB" id="A0A2K2H9P4"/>
<dbReference type="OrthoDB" id="5393943at2"/>
<dbReference type="CDD" id="cd00156">
    <property type="entry name" value="REC"/>
    <property type="match status" value="1"/>
</dbReference>
<gene>
    <name evidence="4" type="ORF">C2E25_09575</name>
</gene>
<dbReference type="InterPro" id="IPR011723">
    <property type="entry name" value="Znf/thioredoxin_put"/>
</dbReference>
<dbReference type="InterPro" id="IPR011006">
    <property type="entry name" value="CheY-like_superfamily"/>
</dbReference>
<evidence type="ECO:0000313" key="5">
    <source>
        <dbReference type="Proteomes" id="UP000236340"/>
    </source>
</evidence>
<dbReference type="PROSITE" id="PS50110">
    <property type="entry name" value="RESPONSE_REGULATORY"/>
    <property type="match status" value="1"/>
</dbReference>
<dbReference type="NCBIfam" id="TIGR02098">
    <property type="entry name" value="MJ0042_CXXC"/>
    <property type="match status" value="1"/>
</dbReference>
<dbReference type="Pfam" id="PF00072">
    <property type="entry name" value="Response_reg"/>
    <property type="match status" value="1"/>
</dbReference>
<feature type="domain" description="Response regulatory" evidence="3">
    <location>
        <begin position="44"/>
        <end position="162"/>
    </location>
</feature>
<dbReference type="Gene3D" id="3.40.50.2300">
    <property type="match status" value="1"/>
</dbReference>
<dbReference type="InterPro" id="IPR050595">
    <property type="entry name" value="Bact_response_regulator"/>
</dbReference>
<organism evidence="4 5">
    <name type="scientific">Geothermobacter hydrogeniphilus</name>
    <dbReference type="NCBI Taxonomy" id="1969733"/>
    <lineage>
        <taxon>Bacteria</taxon>
        <taxon>Pseudomonadati</taxon>
        <taxon>Thermodesulfobacteriota</taxon>
        <taxon>Desulfuromonadia</taxon>
        <taxon>Desulfuromonadales</taxon>
        <taxon>Geothermobacteraceae</taxon>
        <taxon>Geothermobacter</taxon>
    </lineage>
</organism>
<dbReference type="EMBL" id="PPFX01000019">
    <property type="protein sequence ID" value="PNU20026.1"/>
    <property type="molecule type" value="Genomic_DNA"/>
</dbReference>
<comment type="caution">
    <text evidence="4">The sequence shown here is derived from an EMBL/GenBank/DDBJ whole genome shotgun (WGS) entry which is preliminary data.</text>
</comment>
<dbReference type="Pfam" id="PF13717">
    <property type="entry name" value="Zn_ribbon_4"/>
    <property type="match status" value="1"/>
</dbReference>
<dbReference type="Proteomes" id="UP000236340">
    <property type="component" value="Unassembled WGS sequence"/>
</dbReference>
<dbReference type="GO" id="GO:0000160">
    <property type="term" value="P:phosphorelay signal transduction system"/>
    <property type="evidence" value="ECO:0007669"/>
    <property type="project" value="InterPro"/>
</dbReference>
<dbReference type="PANTHER" id="PTHR44591:SF18">
    <property type="entry name" value="REGULATORY PROTEIN"/>
    <property type="match status" value="1"/>
</dbReference>
<keyword evidence="1 2" id="KW-0597">Phosphoprotein</keyword>
<protein>
    <recommendedName>
        <fullName evidence="3">Response regulatory domain-containing protein</fullName>
    </recommendedName>
</protein>
<name>A0A2K2H9P4_9BACT</name>
<evidence type="ECO:0000256" key="2">
    <source>
        <dbReference type="PROSITE-ProRule" id="PRU00169"/>
    </source>
</evidence>
<dbReference type="PANTHER" id="PTHR44591">
    <property type="entry name" value="STRESS RESPONSE REGULATOR PROTEIN 1"/>
    <property type="match status" value="1"/>
</dbReference>
<proteinExistence type="predicted"/>
<dbReference type="SMART" id="SM00448">
    <property type="entry name" value="REC"/>
    <property type="match status" value="1"/>
</dbReference>
<evidence type="ECO:0000256" key="1">
    <source>
        <dbReference type="ARBA" id="ARBA00022553"/>
    </source>
</evidence>
<evidence type="ECO:0000259" key="3">
    <source>
        <dbReference type="PROSITE" id="PS50110"/>
    </source>
</evidence>
<dbReference type="InterPro" id="IPR013087">
    <property type="entry name" value="Znf_C2H2_type"/>
</dbReference>
<dbReference type="PROSITE" id="PS00028">
    <property type="entry name" value="ZINC_FINGER_C2H2_1"/>
    <property type="match status" value="1"/>
</dbReference>
<dbReference type="RefSeq" id="WP_103115526.1">
    <property type="nucleotide sequence ID" value="NZ_PPFX01000019.1"/>
</dbReference>